<dbReference type="Gene3D" id="3.30.590.10">
    <property type="entry name" value="Glutamine synthetase/guanido kinase, catalytic domain"/>
    <property type="match status" value="1"/>
</dbReference>
<dbReference type="InterPro" id="IPR008147">
    <property type="entry name" value="Gln_synt_N"/>
</dbReference>
<dbReference type="GO" id="GO:0004356">
    <property type="term" value="F:glutamine synthetase activity"/>
    <property type="evidence" value="ECO:0007669"/>
    <property type="project" value="UniProtKB-EC"/>
</dbReference>
<feature type="region of interest" description="Disordered" evidence="3">
    <location>
        <begin position="28"/>
        <end position="60"/>
    </location>
</feature>
<evidence type="ECO:0000259" key="4">
    <source>
        <dbReference type="PROSITE" id="PS51986"/>
    </source>
</evidence>
<evidence type="ECO:0000256" key="1">
    <source>
        <dbReference type="PROSITE-ProRule" id="PRU01330"/>
    </source>
</evidence>
<dbReference type="InterPro" id="IPR022147">
    <property type="entry name" value="GSIII_N"/>
</dbReference>
<dbReference type="PROSITE" id="PS00181">
    <property type="entry name" value="GLNA_ATP"/>
    <property type="match status" value="1"/>
</dbReference>
<evidence type="ECO:0000256" key="3">
    <source>
        <dbReference type="SAM" id="MobiDB-lite"/>
    </source>
</evidence>
<dbReference type="EC" id="6.3.1.2" evidence="6"/>
<dbReference type="SMART" id="SM01230">
    <property type="entry name" value="Gln-synt_C"/>
    <property type="match status" value="1"/>
</dbReference>
<comment type="similarity">
    <text evidence="1 2">Belongs to the glutamine synthetase family.</text>
</comment>
<dbReference type="InterPro" id="IPR008146">
    <property type="entry name" value="Gln_synth_cat_dom"/>
</dbReference>
<dbReference type="InterPro" id="IPR027303">
    <property type="entry name" value="Gln_synth_gly_rich_site"/>
</dbReference>
<dbReference type="InterPro" id="IPR052725">
    <property type="entry name" value="GS_Type-3"/>
</dbReference>
<feature type="domain" description="GS beta-grasp" evidence="4">
    <location>
        <begin position="138"/>
        <end position="231"/>
    </location>
</feature>
<feature type="domain" description="GS catalytic" evidence="5">
    <location>
        <begin position="247"/>
        <end position="671"/>
    </location>
</feature>
<dbReference type="SUPFAM" id="SSF55931">
    <property type="entry name" value="Glutamine synthetase/guanido kinase"/>
    <property type="match status" value="1"/>
</dbReference>
<evidence type="ECO:0000313" key="7">
    <source>
        <dbReference type="Proteomes" id="UP000318704"/>
    </source>
</evidence>
<dbReference type="Gene3D" id="1.20.120.1560">
    <property type="match status" value="1"/>
</dbReference>
<dbReference type="PANTHER" id="PTHR42974:SF1">
    <property type="entry name" value="TYPE-3 GLUTAMINE SYNTHETASE"/>
    <property type="match status" value="1"/>
</dbReference>
<dbReference type="Pfam" id="PF18318">
    <property type="entry name" value="Gln-synt_C-ter"/>
    <property type="match status" value="1"/>
</dbReference>
<reference evidence="6 7" key="1">
    <citation type="submission" date="2019-03" db="EMBL/GenBank/DDBJ databases">
        <title>Deep-cultivation of Planctomycetes and their phenomic and genomic characterization uncovers novel biology.</title>
        <authorList>
            <person name="Wiegand S."/>
            <person name="Jogler M."/>
            <person name="Boedeker C."/>
            <person name="Pinto D."/>
            <person name="Vollmers J."/>
            <person name="Rivas-Marin E."/>
            <person name="Kohn T."/>
            <person name="Peeters S.H."/>
            <person name="Heuer A."/>
            <person name="Rast P."/>
            <person name="Oberbeckmann S."/>
            <person name="Bunk B."/>
            <person name="Jeske O."/>
            <person name="Meyerdierks A."/>
            <person name="Storesund J.E."/>
            <person name="Kallscheuer N."/>
            <person name="Luecker S."/>
            <person name="Lage O.M."/>
            <person name="Pohl T."/>
            <person name="Merkel B.J."/>
            <person name="Hornburger P."/>
            <person name="Mueller R.-W."/>
            <person name="Bruemmer F."/>
            <person name="Labrenz M."/>
            <person name="Spormann A.M."/>
            <person name="Op den Camp H."/>
            <person name="Overmann J."/>
            <person name="Amann R."/>
            <person name="Jetten M.S.M."/>
            <person name="Mascher T."/>
            <person name="Medema M.H."/>
            <person name="Devos D.P."/>
            <person name="Kaster A.-K."/>
            <person name="Ovreas L."/>
            <person name="Rohde M."/>
            <person name="Galperin M.Y."/>
            <person name="Jogler C."/>
        </authorList>
    </citation>
    <scope>NUCLEOTIDE SEQUENCE [LARGE SCALE GENOMIC DNA]</scope>
    <source>
        <strain evidence="6 7">V144</strain>
    </source>
</reference>
<dbReference type="KEGG" id="gaw:V144x_50650"/>
<evidence type="ECO:0000313" key="6">
    <source>
        <dbReference type="EMBL" id="QDT99553.1"/>
    </source>
</evidence>
<dbReference type="PROSITE" id="PS51257">
    <property type="entry name" value="PROKAR_LIPOPROTEIN"/>
    <property type="match status" value="1"/>
</dbReference>
<dbReference type="Proteomes" id="UP000318704">
    <property type="component" value="Chromosome"/>
</dbReference>
<protein>
    <submittedName>
        <fullName evidence="6">Glutamine synthetase</fullName>
        <ecNumber evidence="6">6.3.1.2</ecNumber>
    </submittedName>
</protein>
<name>A0A517W2S0_9PLAN</name>
<proteinExistence type="inferred from homology"/>
<dbReference type="InterPro" id="IPR014746">
    <property type="entry name" value="Gln_synth/guanido_kin_cat_dom"/>
</dbReference>
<evidence type="ECO:0000256" key="2">
    <source>
        <dbReference type="RuleBase" id="RU000384"/>
    </source>
</evidence>
<gene>
    <name evidence="6" type="primary">glnA_3</name>
    <name evidence="6" type="ORF">V144x_50650</name>
</gene>
<accession>A0A517W2S0</accession>
<organism evidence="6 7">
    <name type="scientific">Gimesia aquarii</name>
    <dbReference type="NCBI Taxonomy" id="2527964"/>
    <lineage>
        <taxon>Bacteria</taxon>
        <taxon>Pseudomonadati</taxon>
        <taxon>Planctomycetota</taxon>
        <taxon>Planctomycetia</taxon>
        <taxon>Planctomycetales</taxon>
        <taxon>Planctomycetaceae</taxon>
        <taxon>Gimesia</taxon>
    </lineage>
</organism>
<feature type="compositionally biased region" description="Polar residues" evidence="3">
    <location>
        <begin position="28"/>
        <end position="56"/>
    </location>
</feature>
<dbReference type="PROSITE" id="PS51987">
    <property type="entry name" value="GS_CATALYTIC"/>
    <property type="match status" value="1"/>
</dbReference>
<evidence type="ECO:0000259" key="5">
    <source>
        <dbReference type="PROSITE" id="PS51987"/>
    </source>
</evidence>
<dbReference type="GO" id="GO:0006542">
    <property type="term" value="P:glutamine biosynthetic process"/>
    <property type="evidence" value="ECO:0007669"/>
    <property type="project" value="InterPro"/>
</dbReference>
<keyword evidence="6" id="KW-0436">Ligase</keyword>
<dbReference type="InterPro" id="IPR040577">
    <property type="entry name" value="Gln-synt_C"/>
</dbReference>
<dbReference type="PANTHER" id="PTHR42974">
    <property type="entry name" value="GLUTAMINE SYNTHETASE"/>
    <property type="match status" value="1"/>
</dbReference>
<dbReference type="Pfam" id="PF12437">
    <property type="entry name" value="GSIII_N"/>
    <property type="match status" value="1"/>
</dbReference>
<dbReference type="PROSITE" id="PS51986">
    <property type="entry name" value="GS_BETA_GRASP"/>
    <property type="match status" value="1"/>
</dbReference>
<sequence length="776" mass="84953">MARVNHTTVVPPIIIVSCSFAQRKGKKVNTQIQSSDSPTTYPGANNGSQSKPSSPRSAAIAAVTGYSSNRSPMNFRETPTGDLFNNNVFSKKVMKKRLPKEIYKKLVRTIEDGEKLDCSTADVVASAIKDWAIEKGATHYAHVFYPLTGSTAEKHDSFLSPDGEGSAIAEFSGSQLIQGEPDGSSFPTGGIRATFEARGYTIWDVTSSAYILENSNGTTLCIPTAFVSWTGEALDKKTPVLRSMQALNTQAQRILKLFGHEDGDLVSSTAGPEQEYFLIDRNFYYARPDLLTAGRTLFGAKPPKGQEFDDHYFGAIPDRVLAFMFEAERELFKLGIPVKTRHNEVAPGQYEIAPQFESANIATDHQQLLMTTLRRTAEKHGMVCLTHEKPFAGVNGSGKHVNWSLGSASQGNLLDPGDTPHENAQFLLFCAAVIRAVHKYQGLLRAVVASASNDHRLGANEAPPAIISIFLGDQLTDVFEQIKAGGANSSIPKGTLTVGADVLPPLPKDAGDRNRTSPFAFTGNRFEFRAVGANQSIAGPLVAMNTIVADSLEFCATRLEEATGGDPDKLHSELQKLLTEIMNEHGSIVFNGDGYSEEWHAEAARRGLLNLKTTVDALPILESEDVKTLFTKHKVLSERELASRLETYLEQYCMTISVEVNLTIKMAKTFIFPAVIRYQSELVSNCANLKMLGYDFDTVTLDHVTDLVKILQDTIGELELAVSECESDDMLAEANHSCNVLLPIMNKVRAIADELEGIVADDLWPLPTYQEMLFIK</sequence>
<dbReference type="EMBL" id="CP037920">
    <property type="protein sequence ID" value="QDT99553.1"/>
    <property type="molecule type" value="Genomic_DNA"/>
</dbReference>
<dbReference type="AlphaFoldDB" id="A0A517W2S0"/>
<dbReference type="Pfam" id="PF00120">
    <property type="entry name" value="Gln-synt_C"/>
    <property type="match status" value="1"/>
</dbReference>